<dbReference type="EMBL" id="DMAI01000318">
    <property type="protein sequence ID" value="HAE49606.1"/>
    <property type="molecule type" value="Genomic_DNA"/>
</dbReference>
<evidence type="ECO:0008006" key="5">
    <source>
        <dbReference type="Google" id="ProtNLM"/>
    </source>
</evidence>
<organism evidence="3 4">
    <name type="scientific">Tistrella mobilis</name>
    <dbReference type="NCBI Taxonomy" id="171437"/>
    <lineage>
        <taxon>Bacteria</taxon>
        <taxon>Pseudomonadati</taxon>
        <taxon>Pseudomonadota</taxon>
        <taxon>Alphaproteobacteria</taxon>
        <taxon>Geminicoccales</taxon>
        <taxon>Geminicoccaceae</taxon>
        <taxon>Tistrella</taxon>
    </lineage>
</organism>
<feature type="region of interest" description="Disordered" evidence="1">
    <location>
        <begin position="68"/>
        <end position="89"/>
    </location>
</feature>
<keyword evidence="2" id="KW-0812">Transmembrane</keyword>
<feature type="compositionally biased region" description="Gly residues" evidence="1">
    <location>
        <begin position="168"/>
        <end position="185"/>
    </location>
</feature>
<keyword evidence="2" id="KW-0472">Membrane</keyword>
<gene>
    <name evidence="3" type="ORF">DCK97_19495</name>
</gene>
<comment type="caution">
    <text evidence="3">The sequence shown here is derived from an EMBL/GenBank/DDBJ whole genome shotgun (WGS) entry which is preliminary data.</text>
</comment>
<dbReference type="Pfam" id="PF09527">
    <property type="entry name" value="ATPase_gene1"/>
    <property type="match status" value="1"/>
</dbReference>
<keyword evidence="2" id="KW-1133">Transmembrane helix</keyword>
<sequence>MVHAPSAALLRRGRRARMAGCQGAAAEMRSAWRRKSRGAFHRPDAQGGPTLMDDRDDSGLKELEARLKQARSSTGRRTGDGPGNSREPVKGIGFAARVGTDLLAALVVGLGLGWFIDRWLGTAPFGMLVFFLFGAAAGIRNAYAFAKRTMNEIDEGEAQGNGPAGPPQGDGSGRQDGPGDAGRKD</sequence>
<feature type="transmembrane region" description="Helical" evidence="2">
    <location>
        <begin position="122"/>
        <end position="143"/>
    </location>
</feature>
<reference evidence="3 4" key="1">
    <citation type="journal article" date="2018" name="Nat. Biotechnol.">
        <title>A standardized bacterial taxonomy based on genome phylogeny substantially revises the tree of life.</title>
        <authorList>
            <person name="Parks D.H."/>
            <person name="Chuvochina M."/>
            <person name="Waite D.W."/>
            <person name="Rinke C."/>
            <person name="Skarshewski A."/>
            <person name="Chaumeil P.A."/>
            <person name="Hugenholtz P."/>
        </authorList>
    </citation>
    <scope>NUCLEOTIDE SEQUENCE [LARGE SCALE GENOMIC DNA]</scope>
    <source>
        <strain evidence="3">UBA8739</strain>
    </source>
</reference>
<proteinExistence type="predicted"/>
<feature type="compositionally biased region" description="Basic residues" evidence="1">
    <location>
        <begin position="31"/>
        <end position="40"/>
    </location>
</feature>
<dbReference type="InterPro" id="IPR032820">
    <property type="entry name" value="ATPase_put"/>
</dbReference>
<accession>A0A3B9IPE4</accession>
<evidence type="ECO:0000313" key="3">
    <source>
        <dbReference type="EMBL" id="HAE49606.1"/>
    </source>
</evidence>
<evidence type="ECO:0000313" key="4">
    <source>
        <dbReference type="Proteomes" id="UP000257706"/>
    </source>
</evidence>
<feature type="region of interest" description="Disordered" evidence="1">
    <location>
        <begin position="154"/>
        <end position="185"/>
    </location>
</feature>
<evidence type="ECO:0000256" key="1">
    <source>
        <dbReference type="SAM" id="MobiDB-lite"/>
    </source>
</evidence>
<feature type="region of interest" description="Disordered" evidence="1">
    <location>
        <begin position="31"/>
        <end position="56"/>
    </location>
</feature>
<feature type="transmembrane region" description="Helical" evidence="2">
    <location>
        <begin position="94"/>
        <end position="116"/>
    </location>
</feature>
<evidence type="ECO:0000256" key="2">
    <source>
        <dbReference type="SAM" id="Phobius"/>
    </source>
</evidence>
<name>A0A3B9IPE4_9PROT</name>
<protein>
    <recommendedName>
        <fullName evidence="5">ATP synthase protein I</fullName>
    </recommendedName>
</protein>
<dbReference type="AlphaFoldDB" id="A0A3B9IPE4"/>
<dbReference type="Proteomes" id="UP000257706">
    <property type="component" value="Unassembled WGS sequence"/>
</dbReference>